<proteinExistence type="inferred from homology"/>
<dbReference type="Proteomes" id="UP000305709">
    <property type="component" value="Unassembled WGS sequence"/>
</dbReference>
<dbReference type="AlphaFoldDB" id="A0A5C4NIK1"/>
<evidence type="ECO:0000256" key="3">
    <source>
        <dbReference type="ARBA" id="ARBA00004763"/>
    </source>
</evidence>
<dbReference type="Gene3D" id="3.20.20.20">
    <property type="entry name" value="Dihydropteroate synthase-like"/>
    <property type="match status" value="1"/>
</dbReference>
<feature type="domain" description="Pterin-binding" evidence="10">
    <location>
        <begin position="72"/>
        <end position="325"/>
    </location>
</feature>
<dbReference type="InterPro" id="IPR000489">
    <property type="entry name" value="Pterin-binding_dom"/>
</dbReference>
<dbReference type="GO" id="GO:0046872">
    <property type="term" value="F:metal ion binding"/>
    <property type="evidence" value="ECO:0007669"/>
    <property type="project" value="UniProtKB-KW"/>
</dbReference>
<keyword evidence="12" id="KW-1185">Reference proteome</keyword>
<gene>
    <name evidence="11" type="primary">folP</name>
    <name evidence="11" type="ORF">FHG71_00200</name>
</gene>
<evidence type="ECO:0000256" key="7">
    <source>
        <dbReference type="ARBA" id="ARBA00022842"/>
    </source>
</evidence>
<organism evidence="11 12">
    <name type="scientific">Rubellimicrobium roseum</name>
    <dbReference type="NCBI Taxonomy" id="687525"/>
    <lineage>
        <taxon>Bacteria</taxon>
        <taxon>Pseudomonadati</taxon>
        <taxon>Pseudomonadota</taxon>
        <taxon>Alphaproteobacteria</taxon>
        <taxon>Rhodobacterales</taxon>
        <taxon>Roseobacteraceae</taxon>
        <taxon>Rubellimicrobium</taxon>
    </lineage>
</organism>
<dbReference type="InterPro" id="IPR006390">
    <property type="entry name" value="DHP_synth_dom"/>
</dbReference>
<evidence type="ECO:0000256" key="9">
    <source>
        <dbReference type="RuleBase" id="RU361205"/>
    </source>
</evidence>
<dbReference type="OrthoDB" id="9811744at2"/>
<name>A0A5C4NIK1_9RHOB</name>
<dbReference type="RefSeq" id="WP_139079596.1">
    <property type="nucleotide sequence ID" value="NZ_VDFV01000001.1"/>
</dbReference>
<evidence type="ECO:0000256" key="8">
    <source>
        <dbReference type="ARBA" id="ARBA00022909"/>
    </source>
</evidence>
<reference evidence="11 12" key="1">
    <citation type="submission" date="2019-06" db="EMBL/GenBank/DDBJ databases">
        <authorList>
            <person name="Jiang L."/>
        </authorList>
    </citation>
    <scope>NUCLEOTIDE SEQUENCE [LARGE SCALE GENOMIC DNA]</scope>
    <source>
        <strain evidence="11 12">YIM 48858</strain>
    </source>
</reference>
<dbReference type="PROSITE" id="PS50972">
    <property type="entry name" value="PTERIN_BINDING"/>
    <property type="match status" value="1"/>
</dbReference>
<evidence type="ECO:0000313" key="12">
    <source>
        <dbReference type="Proteomes" id="UP000305709"/>
    </source>
</evidence>
<dbReference type="UniPathway" id="UPA00077">
    <property type="reaction ID" value="UER00156"/>
</dbReference>
<dbReference type="GO" id="GO:0004156">
    <property type="term" value="F:dihydropteroate synthase activity"/>
    <property type="evidence" value="ECO:0007669"/>
    <property type="project" value="UniProtKB-EC"/>
</dbReference>
<keyword evidence="6 9" id="KW-0479">Metal-binding</keyword>
<dbReference type="InterPro" id="IPR045031">
    <property type="entry name" value="DHP_synth-like"/>
</dbReference>
<dbReference type="NCBIfam" id="TIGR01496">
    <property type="entry name" value="DHPS"/>
    <property type="match status" value="1"/>
</dbReference>
<dbReference type="EC" id="2.5.1.15" evidence="4 9"/>
<keyword evidence="5 9" id="KW-0808">Transferase</keyword>
<dbReference type="InterPro" id="IPR011005">
    <property type="entry name" value="Dihydropteroate_synth-like_sf"/>
</dbReference>
<evidence type="ECO:0000313" key="11">
    <source>
        <dbReference type="EMBL" id="TNC74601.1"/>
    </source>
</evidence>
<dbReference type="PANTHER" id="PTHR20941:SF1">
    <property type="entry name" value="FOLIC ACID SYNTHESIS PROTEIN FOL1"/>
    <property type="match status" value="1"/>
</dbReference>
<comment type="catalytic activity">
    <reaction evidence="1">
        <text>(7,8-dihydropterin-6-yl)methyl diphosphate + 4-aminobenzoate = 7,8-dihydropteroate + diphosphate</text>
        <dbReference type="Rhea" id="RHEA:19949"/>
        <dbReference type="ChEBI" id="CHEBI:17836"/>
        <dbReference type="ChEBI" id="CHEBI:17839"/>
        <dbReference type="ChEBI" id="CHEBI:33019"/>
        <dbReference type="ChEBI" id="CHEBI:72950"/>
        <dbReference type="EC" id="2.5.1.15"/>
    </reaction>
</comment>
<comment type="function">
    <text evidence="9">Catalyzes the condensation of para-aminobenzoate (pABA) with 6-hydroxymethyl-7,8-dihydropterin diphosphate (DHPt-PP) to form 7,8-dihydropteroate (H2Pte), the immediate precursor of folate derivatives.</text>
</comment>
<evidence type="ECO:0000256" key="1">
    <source>
        <dbReference type="ARBA" id="ARBA00000012"/>
    </source>
</evidence>
<evidence type="ECO:0000256" key="5">
    <source>
        <dbReference type="ARBA" id="ARBA00022679"/>
    </source>
</evidence>
<dbReference type="PANTHER" id="PTHR20941">
    <property type="entry name" value="FOLATE SYNTHESIS PROTEINS"/>
    <property type="match status" value="1"/>
</dbReference>
<dbReference type="PROSITE" id="PS00792">
    <property type="entry name" value="DHPS_1"/>
    <property type="match status" value="1"/>
</dbReference>
<evidence type="ECO:0000256" key="4">
    <source>
        <dbReference type="ARBA" id="ARBA00012458"/>
    </source>
</evidence>
<evidence type="ECO:0000259" key="10">
    <source>
        <dbReference type="PROSITE" id="PS50972"/>
    </source>
</evidence>
<accession>A0A5C4NIK1</accession>
<comment type="caution">
    <text evidence="11">The sequence shown here is derived from an EMBL/GenBank/DDBJ whole genome shotgun (WGS) entry which is preliminary data.</text>
</comment>
<dbReference type="Pfam" id="PF00809">
    <property type="entry name" value="Pterin_bind"/>
    <property type="match status" value="1"/>
</dbReference>
<dbReference type="GO" id="GO:0046654">
    <property type="term" value="P:tetrahydrofolate biosynthetic process"/>
    <property type="evidence" value="ECO:0007669"/>
    <property type="project" value="UniProtKB-UniPathway"/>
</dbReference>
<keyword evidence="8 9" id="KW-0289">Folate biosynthesis</keyword>
<protein>
    <recommendedName>
        <fullName evidence="4 9">Dihydropteroate synthase</fullName>
        <shortName evidence="9">DHPS</shortName>
        <ecNumber evidence="4 9">2.5.1.15</ecNumber>
    </recommendedName>
    <alternativeName>
        <fullName evidence="9">Dihydropteroate pyrophosphorylase</fullName>
    </alternativeName>
</protein>
<comment type="similarity">
    <text evidence="9">Belongs to the DHPS family.</text>
</comment>
<dbReference type="CDD" id="cd00739">
    <property type="entry name" value="DHPS"/>
    <property type="match status" value="1"/>
</dbReference>
<dbReference type="GO" id="GO:0005829">
    <property type="term" value="C:cytosol"/>
    <property type="evidence" value="ECO:0007669"/>
    <property type="project" value="TreeGrafter"/>
</dbReference>
<comment type="pathway">
    <text evidence="3 9">Cofactor biosynthesis; tetrahydrofolate biosynthesis; 7,8-dihydrofolate from 2-amino-4-hydroxy-6-hydroxymethyl-7,8-dihydropteridine diphosphate and 4-aminobenzoate: step 1/2.</text>
</comment>
<keyword evidence="7 9" id="KW-0460">Magnesium</keyword>
<dbReference type="SUPFAM" id="SSF51717">
    <property type="entry name" value="Dihydropteroate synthetase-like"/>
    <property type="match status" value="1"/>
</dbReference>
<dbReference type="EMBL" id="VDFV01000001">
    <property type="protein sequence ID" value="TNC74601.1"/>
    <property type="molecule type" value="Genomic_DNA"/>
</dbReference>
<evidence type="ECO:0000256" key="6">
    <source>
        <dbReference type="ARBA" id="ARBA00022723"/>
    </source>
</evidence>
<dbReference type="GO" id="GO:0046656">
    <property type="term" value="P:folic acid biosynthetic process"/>
    <property type="evidence" value="ECO:0007669"/>
    <property type="project" value="UniProtKB-KW"/>
</dbReference>
<evidence type="ECO:0000256" key="2">
    <source>
        <dbReference type="ARBA" id="ARBA00001946"/>
    </source>
</evidence>
<comment type="cofactor">
    <cofactor evidence="2 9">
        <name>Mg(2+)</name>
        <dbReference type="ChEBI" id="CHEBI:18420"/>
    </cofactor>
</comment>
<sequence length="334" mass="35061">MTTYWRPIPMTDPARPPGAQALAGGWCWFDRVERLSRTEPPRVVNLDEVPADVLARLTAPREPIAGLTFDAPRIMGILNVTPDSFSDGGLFVAEEAALAQARAMKAQGADLLDLGGESTRPGAATVPDTEEIARVIPVLAALRRDGAMPLSIDTRKAAVAEAALAAGADIVNDVSGLDYDPGMAAVAARARGFCVMHAQGTPETMQADPRYQDVLLDVYDALESRVARAEAAGIPRGRLLVDPGLGFGKTLQHNVSLVRRLSLYHGLGCTILLGASRKGFIGVLGGGAQARDRMPGSVAVALHAARQGVQVLRVHDVAETRQALSLQGAVGGTA</sequence>
<dbReference type="PROSITE" id="PS00793">
    <property type="entry name" value="DHPS_2"/>
    <property type="match status" value="1"/>
</dbReference>